<accession>A0ABY7DR15</accession>
<name>A0ABY7DR15_MYAAR</name>
<dbReference type="PANTHER" id="PTHR22050">
    <property type="entry name" value="RW1 PROTEIN HOMOLOG"/>
    <property type="match status" value="1"/>
</dbReference>
<feature type="region of interest" description="Disordered" evidence="7">
    <location>
        <begin position="1335"/>
        <end position="1395"/>
    </location>
</feature>
<feature type="compositionally biased region" description="Polar residues" evidence="7">
    <location>
        <begin position="1140"/>
        <end position="1152"/>
    </location>
</feature>
<evidence type="ECO:0000259" key="10">
    <source>
        <dbReference type="Pfam" id="PF24498"/>
    </source>
</evidence>
<feature type="compositionally biased region" description="Basic residues" evidence="7">
    <location>
        <begin position="1127"/>
        <end position="1136"/>
    </location>
</feature>
<dbReference type="InterPro" id="IPR055437">
    <property type="entry name" value="TMEM131L_Ig_5"/>
</dbReference>
<feature type="compositionally biased region" description="Polar residues" evidence="7">
    <location>
        <begin position="1705"/>
        <end position="1714"/>
    </location>
</feature>
<feature type="region of interest" description="Disordered" evidence="7">
    <location>
        <begin position="1202"/>
        <end position="1298"/>
    </location>
</feature>
<feature type="compositionally biased region" description="Low complexity" evidence="7">
    <location>
        <begin position="1171"/>
        <end position="1183"/>
    </location>
</feature>
<dbReference type="Pfam" id="PF24499">
    <property type="entry name" value="Ig_TMEM131L_4"/>
    <property type="match status" value="1"/>
</dbReference>
<keyword evidence="6" id="KW-0472">Membrane</keyword>
<feature type="domain" description="TMEM131L fifth Ig-like" evidence="12">
    <location>
        <begin position="843"/>
        <end position="908"/>
    </location>
</feature>
<evidence type="ECO:0000256" key="5">
    <source>
        <dbReference type="ARBA" id="ARBA00022989"/>
    </source>
</evidence>
<feature type="region of interest" description="Disordered" evidence="7">
    <location>
        <begin position="1649"/>
        <end position="1714"/>
    </location>
</feature>
<dbReference type="InterPro" id="IPR056311">
    <property type="entry name" value="TMEM131_Ig_2"/>
</dbReference>
<protein>
    <submittedName>
        <fullName evidence="13">TM131-like protein</fullName>
    </submittedName>
</protein>
<feature type="region of interest" description="Disordered" evidence="7">
    <location>
        <begin position="1408"/>
        <end position="1464"/>
    </location>
</feature>
<keyword evidence="5" id="KW-1133">Transmembrane helix</keyword>
<dbReference type="Pfam" id="PF24498">
    <property type="entry name" value="Ig_TMEM131L_3"/>
    <property type="match status" value="1"/>
</dbReference>
<feature type="domain" description="TMEM131L fourth Ig-like" evidence="11">
    <location>
        <begin position="645"/>
        <end position="791"/>
    </location>
</feature>
<proteinExistence type="inferred from homology"/>
<evidence type="ECO:0000256" key="7">
    <source>
        <dbReference type="SAM" id="MobiDB-lite"/>
    </source>
</evidence>
<feature type="compositionally biased region" description="Polar residues" evidence="7">
    <location>
        <begin position="1070"/>
        <end position="1093"/>
    </location>
</feature>
<feature type="compositionally biased region" description="Basic and acidic residues" evidence="7">
    <location>
        <begin position="1447"/>
        <end position="1458"/>
    </location>
</feature>
<feature type="domain" description="TMEM131L third Ig-like" evidence="10">
    <location>
        <begin position="356"/>
        <end position="449"/>
    </location>
</feature>
<dbReference type="Pfam" id="PF24495">
    <property type="entry name" value="Ig_TMEM131_2"/>
    <property type="match status" value="1"/>
</dbReference>
<reference evidence="13" key="1">
    <citation type="submission" date="2022-11" db="EMBL/GenBank/DDBJ databases">
        <title>Centuries of genome instability and evolution in soft-shell clam transmissible cancer (bioRxiv).</title>
        <authorList>
            <person name="Hart S.F.M."/>
            <person name="Yonemitsu M.A."/>
            <person name="Giersch R.M."/>
            <person name="Beal B.F."/>
            <person name="Arriagada G."/>
            <person name="Davis B.W."/>
            <person name="Ostrander E.A."/>
            <person name="Goff S.P."/>
            <person name="Metzger M.J."/>
        </authorList>
    </citation>
    <scope>NUCLEOTIDE SEQUENCE</scope>
    <source>
        <strain evidence="13">MELC-2E11</strain>
        <tissue evidence="13">Siphon/mantle</tissue>
    </source>
</reference>
<feature type="domain" description="Transmembrane protein 131-like N-terminal" evidence="8">
    <location>
        <begin position="69"/>
        <end position="151"/>
    </location>
</feature>
<keyword evidence="14" id="KW-1185">Reference proteome</keyword>
<keyword evidence="4" id="KW-0732">Signal</keyword>
<dbReference type="Gene3D" id="2.60.40.10">
    <property type="entry name" value="Immunoglobulins"/>
    <property type="match status" value="2"/>
</dbReference>
<feature type="compositionally biased region" description="Basic and acidic residues" evidence="7">
    <location>
        <begin position="1215"/>
        <end position="1233"/>
    </location>
</feature>
<comment type="similarity">
    <text evidence="2">Belongs to the TMEM131 family.</text>
</comment>
<feature type="domain" description="TMEM131 second Ig-like" evidence="9">
    <location>
        <begin position="168"/>
        <end position="245"/>
    </location>
</feature>
<evidence type="ECO:0000256" key="1">
    <source>
        <dbReference type="ARBA" id="ARBA00004479"/>
    </source>
</evidence>
<dbReference type="InterPro" id="IPR055435">
    <property type="entry name" value="Ig_TMEM131L_3"/>
</dbReference>
<dbReference type="InterPro" id="IPR022113">
    <property type="entry name" value="TMEM131L_N"/>
</dbReference>
<evidence type="ECO:0000313" key="13">
    <source>
        <dbReference type="EMBL" id="WAQ99558.1"/>
    </source>
</evidence>
<dbReference type="Pfam" id="PF12371">
    <property type="entry name" value="TMEM131_like_N"/>
    <property type="match status" value="1"/>
</dbReference>
<evidence type="ECO:0000259" key="9">
    <source>
        <dbReference type="Pfam" id="PF24495"/>
    </source>
</evidence>
<feature type="compositionally biased region" description="Polar residues" evidence="7">
    <location>
        <begin position="1414"/>
        <end position="1428"/>
    </location>
</feature>
<evidence type="ECO:0000256" key="4">
    <source>
        <dbReference type="ARBA" id="ARBA00022729"/>
    </source>
</evidence>
<gene>
    <name evidence="13" type="ORF">MAR_023931</name>
</gene>
<dbReference type="PANTHER" id="PTHR22050:SF0">
    <property type="entry name" value="TRANSMEMBRANE PROTEIN 131 HOMOLOG"/>
    <property type="match status" value="1"/>
</dbReference>
<feature type="compositionally biased region" description="Low complexity" evidence="7">
    <location>
        <begin position="1649"/>
        <end position="1658"/>
    </location>
</feature>
<feature type="compositionally biased region" description="Polar residues" evidence="7">
    <location>
        <begin position="1109"/>
        <end position="1125"/>
    </location>
</feature>
<feature type="compositionally biased region" description="Basic and acidic residues" evidence="7">
    <location>
        <begin position="1094"/>
        <end position="1103"/>
    </location>
</feature>
<dbReference type="Proteomes" id="UP001164746">
    <property type="component" value="Chromosome 3"/>
</dbReference>
<dbReference type="InterPro" id="IPR039877">
    <property type="entry name" value="TMEM131-like"/>
</dbReference>
<sequence>MNIFFLVVFLVRVSSFMAYWGHLLVLFERLRLVSGVCRSYCCNESGGLAVKPGPIYNDPDELLIPSAINFDPAMLDFHDQPVGMPRMEQVTVHNTDGKNNLHLLSISGSTAHFHCSFFQDKIVPPGGNTTFDVVFLARQEGNVENTLYIHTSLGSFKYQVFGVGTANPYRLRPYLGARVPVNSSFAPLINMHNPHSTTLQVLEIFSSEGDLHLELPTGEKEAPRSLWANFVGRTENNHTAFIRIKTDHKKEKQLLVLPMEVEVTSTPGIYLATELIDFGIVRTFDEPKTVPVNLINTGRSVVPISSVTVHPPNEAISVDFRPIKLQPDLLRQTTVARITFRAKVLHGSLTYHKNSTFFFAHNHPLNHSRYLLFTNTFNFSLVLYNVTLPPEVHHIFSIWNFTKPVLLPPQQHIAPFVLRFHTYLPSLHFKTVLSLHTNASIFEIPLIIYNGQLKIKPHDPQKLEGQLDFGTMGVKENRSVMIPPYHFAVLSLKLVAPEEEGQYQAEGKIPMKVLQVHSTFHDYMGLKSVLFQPADPRFYFVMNKNEYEAVTGDKMLVLEPQTNNTIGKIFYDFKKECREECYVGISTQTPAGHRWAQGLELDRETPETDEYLYKHLRDRWRGFLFSAHVQHHWPDIIRKCRSRFKFPLTQIGNMSTLDILLENTGDIPVIVQVVPLHLYPNPQTIIDLLKHDLPSHFSEYVETDDPDIFSLSELAELNARVDSAVNRYRQHVDSTLGVASHRKSLTVSLEKGAKVKVQIGFTPKDDIFRTSLIIVRNNLTIIDAVVLEGQGGRGELKLNNKKPGISSLQFDIAEKHLKYCDRRKHNKNTIPNFTVKRSFTLRNTGELPFYVHGYNINNVQCEGYGFRVLDCTGYEMKPNSSRKIDIAFTPDFTMSRVQRTLTIFTSLGQAFNYTLQATVPIHTLSKCSSSLPRPNWEPVLYYSIVCVMGFLLFCILVASYFEADRIFVADILKRKVKLCNGTPPYQRDKIFDLKALGASTYINGISPPPSPQNRMMLPPSLLNKVPRPNLDIPNGHIEHKVRDSIWMTISSILKSLFVRKPAARKRPASNVESPPTLAPSTPDSSPSTEQNHVQPEKEIKPVVHENISPEKSTNTASANPQQPQKITLRKTKAAKRSHTEATPSPNAQATSSYERKPSKSNTTVTEKKVTETPATVQTVTPTPIVTKQEPTMILDFEDTKIDISKAGKGRKKLKSRQERDVLVKDRLAQRPAEDKDETSSTTTESSTGDIDDKPASPAPQVSESPEPTPPQPKASRKKSKGKNLEPLIMPTDEDFELTSKSRAYKKIKGQYGGEIPTKSGTSLEIDLPYNIEKTKNKKKKTNNANNDLDKLTKSKPKGYGLDHLDDITLETHLSESDSPAPSWDEPHPASPSDDFMELSVQTDKFARGEAKTTDAISPPSNLSPNGLTSLSRSSSYSSIVSNSSGETKGEKTKGDKRYPAGFTPFSNTGIEVPLSTAVNSRKNAWGTGSNTAPGTPETLGGFGLQTITEGNTLTSPQTSFSFGLPTPSSTTDSGFGFPQASTGFGSLSSDEHLTMMQKLQLERKQRVLAHNQQKRITGWPGFDEPLPSNTPATLWENEYNPFDQGMAWATAPDTPPESSQAGIWSTLTNSANSSWNSLLGIWGGASTSTSPTPLTTTPNFNLPGPSPSNQDQPQENLFDPFNSPIWAPNASTGSTGWNLPAPGTQAPNDEGLSN</sequence>
<organism evidence="13 14">
    <name type="scientific">Mya arenaria</name>
    <name type="common">Soft-shell clam</name>
    <dbReference type="NCBI Taxonomy" id="6604"/>
    <lineage>
        <taxon>Eukaryota</taxon>
        <taxon>Metazoa</taxon>
        <taxon>Spiralia</taxon>
        <taxon>Lophotrochozoa</taxon>
        <taxon>Mollusca</taxon>
        <taxon>Bivalvia</taxon>
        <taxon>Autobranchia</taxon>
        <taxon>Heteroconchia</taxon>
        <taxon>Euheterodonta</taxon>
        <taxon>Imparidentia</taxon>
        <taxon>Neoheterodontei</taxon>
        <taxon>Myida</taxon>
        <taxon>Myoidea</taxon>
        <taxon>Myidae</taxon>
        <taxon>Mya</taxon>
    </lineage>
</organism>
<dbReference type="Pfam" id="PF24501">
    <property type="entry name" value="Ig_TMEM131L_5"/>
    <property type="match status" value="1"/>
</dbReference>
<evidence type="ECO:0000259" key="12">
    <source>
        <dbReference type="Pfam" id="PF24501"/>
    </source>
</evidence>
<evidence type="ECO:0000259" key="8">
    <source>
        <dbReference type="Pfam" id="PF12371"/>
    </source>
</evidence>
<evidence type="ECO:0000256" key="3">
    <source>
        <dbReference type="ARBA" id="ARBA00022692"/>
    </source>
</evidence>
<feature type="compositionally biased region" description="Low complexity" evidence="7">
    <location>
        <begin position="1429"/>
        <end position="1446"/>
    </location>
</feature>
<dbReference type="InterPro" id="IPR013783">
    <property type="entry name" value="Ig-like_fold"/>
</dbReference>
<dbReference type="EMBL" id="CP111014">
    <property type="protein sequence ID" value="WAQ99558.1"/>
    <property type="molecule type" value="Genomic_DNA"/>
</dbReference>
<evidence type="ECO:0000256" key="2">
    <source>
        <dbReference type="ARBA" id="ARBA00006682"/>
    </source>
</evidence>
<comment type="subcellular location">
    <subcellularLocation>
        <location evidence="1">Membrane</location>
        <topology evidence="1">Single-pass type I membrane protein</topology>
    </subcellularLocation>
</comment>
<evidence type="ECO:0000259" key="11">
    <source>
        <dbReference type="Pfam" id="PF24499"/>
    </source>
</evidence>
<keyword evidence="3" id="KW-0812">Transmembrane</keyword>
<evidence type="ECO:0000256" key="6">
    <source>
        <dbReference type="ARBA" id="ARBA00023136"/>
    </source>
</evidence>
<feature type="region of interest" description="Disordered" evidence="7">
    <location>
        <begin position="1064"/>
        <end position="1183"/>
    </location>
</feature>
<dbReference type="InterPro" id="IPR055436">
    <property type="entry name" value="Ig_TMEM131L_4"/>
</dbReference>
<evidence type="ECO:0000313" key="14">
    <source>
        <dbReference type="Proteomes" id="UP001164746"/>
    </source>
</evidence>